<dbReference type="KEGG" id="theu:HPC62_02620"/>
<proteinExistence type="predicted"/>
<keyword evidence="3" id="KW-1185">Reference proteome</keyword>
<feature type="region of interest" description="Disordered" evidence="1">
    <location>
        <begin position="1"/>
        <end position="25"/>
    </location>
</feature>
<accession>A0A6M8BC96</accession>
<gene>
    <name evidence="2" type="ORF">HPC62_02620</name>
</gene>
<reference evidence="2 3" key="1">
    <citation type="submission" date="2020-05" db="EMBL/GenBank/DDBJ databases">
        <title>Complete genome sequence of of a novel Thermoleptolyngbya strain isolated from hot springs of Ganzi, Sichuan China.</title>
        <authorList>
            <person name="Tang J."/>
            <person name="Daroch M."/>
            <person name="Li L."/>
            <person name="Waleron K."/>
            <person name="Waleron M."/>
            <person name="Waleron M."/>
        </authorList>
    </citation>
    <scope>NUCLEOTIDE SEQUENCE [LARGE SCALE GENOMIC DNA]</scope>
    <source>
        <strain evidence="2 3">PKUAC-SCTA183</strain>
    </source>
</reference>
<dbReference type="RefSeq" id="WP_172353626.1">
    <property type="nucleotide sequence ID" value="NZ_CP053661.1"/>
</dbReference>
<dbReference type="AlphaFoldDB" id="A0A6M8BC96"/>
<organism evidence="2 3">
    <name type="scientific">Thermoleptolyngbya sichuanensis A183</name>
    <dbReference type="NCBI Taxonomy" id="2737172"/>
    <lineage>
        <taxon>Bacteria</taxon>
        <taxon>Bacillati</taxon>
        <taxon>Cyanobacteriota</taxon>
        <taxon>Cyanophyceae</taxon>
        <taxon>Oculatellales</taxon>
        <taxon>Oculatellaceae</taxon>
        <taxon>Thermoleptolyngbya</taxon>
        <taxon>Thermoleptolyngbya sichuanensis</taxon>
    </lineage>
</organism>
<evidence type="ECO:0000313" key="2">
    <source>
        <dbReference type="EMBL" id="QKD81211.1"/>
    </source>
</evidence>
<dbReference type="Proteomes" id="UP000505210">
    <property type="component" value="Chromosome"/>
</dbReference>
<evidence type="ECO:0000256" key="1">
    <source>
        <dbReference type="SAM" id="MobiDB-lite"/>
    </source>
</evidence>
<protein>
    <submittedName>
        <fullName evidence="2">DUF3288 family protein</fullName>
    </submittedName>
</protein>
<dbReference type="InterPro" id="IPR021705">
    <property type="entry name" value="DUF3288"/>
</dbReference>
<feature type="compositionally biased region" description="Polar residues" evidence="1">
    <location>
        <begin position="8"/>
        <end position="22"/>
    </location>
</feature>
<dbReference type="EMBL" id="CP053661">
    <property type="protein sequence ID" value="QKD81211.1"/>
    <property type="molecule type" value="Genomic_DNA"/>
</dbReference>
<sequence length="94" mass="11104">MTEKQDQQHPQWSGDRQITNALLSGDPTDYNLSELARLRIRYNGFPGARDIQADLDKVLQQWGLTEEELFEKTRQIHQTSQIYQGRNNQREDWS</sequence>
<dbReference type="Pfam" id="PF11691">
    <property type="entry name" value="DUF3288"/>
    <property type="match status" value="1"/>
</dbReference>
<name>A0A6M8BC96_9CYAN</name>
<evidence type="ECO:0000313" key="3">
    <source>
        <dbReference type="Proteomes" id="UP000505210"/>
    </source>
</evidence>